<dbReference type="AlphaFoldDB" id="A0A0L6V7R4"/>
<evidence type="ECO:0000313" key="2">
    <source>
        <dbReference type="EMBL" id="KNZ56769.1"/>
    </source>
</evidence>
<proteinExistence type="predicted"/>
<keyword evidence="3" id="KW-1185">Reference proteome</keyword>
<feature type="region of interest" description="Disordered" evidence="1">
    <location>
        <begin position="206"/>
        <end position="245"/>
    </location>
</feature>
<dbReference type="EMBL" id="LAVV01007195">
    <property type="protein sequence ID" value="KNZ56769.1"/>
    <property type="molecule type" value="Genomic_DNA"/>
</dbReference>
<accession>A0A0L6V7R4</accession>
<feature type="compositionally biased region" description="Basic and acidic residues" evidence="1">
    <location>
        <begin position="208"/>
        <end position="245"/>
    </location>
</feature>
<protein>
    <submittedName>
        <fullName evidence="2">Uncharacterized protein</fullName>
    </submittedName>
</protein>
<name>A0A0L6V7R4_9BASI</name>
<evidence type="ECO:0000256" key="1">
    <source>
        <dbReference type="SAM" id="MobiDB-lite"/>
    </source>
</evidence>
<sequence length="515" mass="59620">MVYTVPDLHKTGDRRVWSPTSKPDRVEKEELDRLEKKRCCNEMKFDPRSPLVDGCLHIYPQRTVRQRRLARYNSEDHEPRDNYRLTSSSFQSHCILSLWNLNAMQRSKQRNNLGSQPFSGDTVVTVEWEIPRESCDRMAPSDMDKGKLLFHLNLSDSQFSIAGRSVTSSASLVLSITQQLITPQAINTKICMIGCIRTRKKQRRCHFKQTEEKTIRSEGQKEQKTTKWSDKKNRSNKRQQSEIKKVSHKNTRWLNVSGPDGFHQIAVLICRSEAFLSVDEGFSSDFENEKQYHFQKKLAQLPTVDMQKVTGSLSLMHSDCVECIVTWPKHIHMQTLGIELKCIYGRFRVELRGAVGFNLCYNAKSTLQGLLEDRISWIGLEPMIKGCLKDFFLIMIRQEDMDWKSRWIMTGKLLCLNQDWNGGPTITGEILSRPGMEWRLGRIIMLMAEGNNYVGGRKVAREAEILRVGRINDYTGQKMGNRGMLFRWQSFREIRTHDSGGILVTLQHKSLRDLP</sequence>
<evidence type="ECO:0000313" key="3">
    <source>
        <dbReference type="Proteomes" id="UP000037035"/>
    </source>
</evidence>
<dbReference type="VEuPathDB" id="FungiDB:VP01_2322g2"/>
<reference evidence="2 3" key="1">
    <citation type="submission" date="2015-08" db="EMBL/GenBank/DDBJ databases">
        <title>Next Generation Sequencing and Analysis of the Genome of Puccinia sorghi L Schw, the Causal Agent of Maize Common Rust.</title>
        <authorList>
            <person name="Rochi L."/>
            <person name="Burguener G."/>
            <person name="Darino M."/>
            <person name="Turjanski A."/>
            <person name="Kreff E."/>
            <person name="Dieguez M.J."/>
            <person name="Sacco F."/>
        </authorList>
    </citation>
    <scope>NUCLEOTIDE SEQUENCE [LARGE SCALE GENOMIC DNA]</scope>
    <source>
        <strain evidence="2 3">RO10H11247</strain>
    </source>
</reference>
<comment type="caution">
    <text evidence="2">The sequence shown here is derived from an EMBL/GenBank/DDBJ whole genome shotgun (WGS) entry which is preliminary data.</text>
</comment>
<dbReference type="Proteomes" id="UP000037035">
    <property type="component" value="Unassembled WGS sequence"/>
</dbReference>
<organism evidence="2 3">
    <name type="scientific">Puccinia sorghi</name>
    <dbReference type="NCBI Taxonomy" id="27349"/>
    <lineage>
        <taxon>Eukaryota</taxon>
        <taxon>Fungi</taxon>
        <taxon>Dikarya</taxon>
        <taxon>Basidiomycota</taxon>
        <taxon>Pucciniomycotina</taxon>
        <taxon>Pucciniomycetes</taxon>
        <taxon>Pucciniales</taxon>
        <taxon>Pucciniaceae</taxon>
        <taxon>Puccinia</taxon>
    </lineage>
</organism>
<gene>
    <name evidence="2" type="ORF">VP01_2322g2</name>
</gene>